<dbReference type="SMART" id="SM00420">
    <property type="entry name" value="HTH_DEOR"/>
    <property type="match status" value="1"/>
</dbReference>
<dbReference type="Pfam" id="PF00455">
    <property type="entry name" value="DeoRC"/>
    <property type="match status" value="1"/>
</dbReference>
<dbReference type="GO" id="GO:0003677">
    <property type="term" value="F:DNA binding"/>
    <property type="evidence" value="ECO:0007669"/>
    <property type="project" value="UniProtKB-KW"/>
</dbReference>
<evidence type="ECO:0000256" key="2">
    <source>
        <dbReference type="ARBA" id="ARBA00023163"/>
    </source>
</evidence>
<dbReference type="InterPro" id="IPR014036">
    <property type="entry name" value="DeoR-like_C"/>
</dbReference>
<dbReference type="GO" id="GO:0003700">
    <property type="term" value="F:DNA-binding transcription factor activity"/>
    <property type="evidence" value="ECO:0007669"/>
    <property type="project" value="InterPro"/>
</dbReference>
<dbReference type="PANTHER" id="PTHR30363:SF44">
    <property type="entry name" value="AGA OPERON TRANSCRIPTIONAL REPRESSOR-RELATED"/>
    <property type="match status" value="1"/>
</dbReference>
<dbReference type="SMART" id="SM01134">
    <property type="entry name" value="DeoRC"/>
    <property type="match status" value="1"/>
</dbReference>
<gene>
    <name evidence="4" type="ORF">PM738_16320</name>
</gene>
<dbReference type="Gene3D" id="3.40.50.1360">
    <property type="match status" value="1"/>
</dbReference>
<dbReference type="Pfam" id="PF08220">
    <property type="entry name" value="HTH_DeoR"/>
    <property type="match status" value="1"/>
</dbReference>
<dbReference type="AlphaFoldDB" id="A0AB35IQS5"/>
<organism evidence="4 5">
    <name type="scientific">Thomasclavelia ramosa</name>
    <dbReference type="NCBI Taxonomy" id="1547"/>
    <lineage>
        <taxon>Bacteria</taxon>
        <taxon>Bacillati</taxon>
        <taxon>Bacillota</taxon>
        <taxon>Erysipelotrichia</taxon>
        <taxon>Erysipelotrichales</taxon>
        <taxon>Coprobacillaceae</taxon>
        <taxon>Thomasclavelia</taxon>
    </lineage>
</organism>
<proteinExistence type="predicted"/>
<keyword evidence="4" id="KW-0238">DNA-binding</keyword>
<dbReference type="InterPro" id="IPR036390">
    <property type="entry name" value="WH_DNA-bd_sf"/>
</dbReference>
<evidence type="ECO:0000313" key="5">
    <source>
        <dbReference type="Proteomes" id="UP001211987"/>
    </source>
</evidence>
<dbReference type="SUPFAM" id="SSF100950">
    <property type="entry name" value="NagB/RpiA/CoA transferase-like"/>
    <property type="match status" value="1"/>
</dbReference>
<comment type="caution">
    <text evidence="4">The sequence shown here is derived from an EMBL/GenBank/DDBJ whole genome shotgun (WGS) entry which is preliminary data.</text>
</comment>
<dbReference type="Proteomes" id="UP001211987">
    <property type="component" value="Unassembled WGS sequence"/>
</dbReference>
<dbReference type="InterPro" id="IPR050313">
    <property type="entry name" value="Carb_Metab_HTH_regulators"/>
</dbReference>
<dbReference type="PROSITE" id="PS51000">
    <property type="entry name" value="HTH_DEOR_2"/>
    <property type="match status" value="1"/>
</dbReference>
<evidence type="ECO:0000313" key="4">
    <source>
        <dbReference type="EMBL" id="MDB7085373.1"/>
    </source>
</evidence>
<dbReference type="SUPFAM" id="SSF46785">
    <property type="entry name" value="Winged helix' DNA-binding domain"/>
    <property type="match status" value="1"/>
</dbReference>
<keyword evidence="2" id="KW-0804">Transcription</keyword>
<evidence type="ECO:0000259" key="3">
    <source>
        <dbReference type="PROSITE" id="PS51000"/>
    </source>
</evidence>
<keyword evidence="1" id="KW-0805">Transcription regulation</keyword>
<dbReference type="InterPro" id="IPR001034">
    <property type="entry name" value="DeoR_HTH"/>
</dbReference>
<feature type="domain" description="HTH deoR-type" evidence="3">
    <location>
        <begin position="4"/>
        <end position="59"/>
    </location>
</feature>
<protein>
    <submittedName>
        <fullName evidence="4">DeoR/GlpR family DNA-binding transcription regulator</fullName>
    </submittedName>
</protein>
<dbReference type="EMBL" id="JAQLKE010000038">
    <property type="protein sequence ID" value="MDB7085373.1"/>
    <property type="molecule type" value="Genomic_DNA"/>
</dbReference>
<sequence>MMLQQERHNQIIAKLDLEGQVRVRDLSKDFNVTEDCIRKDLTILEKNGKLKRIHGGATQIRTNLHRVNVGERIGLNSPEKKLIAQKAVEIIEPGTMVFLGISTINIELAKLIYQRDMNVTVVTNMIELINIFRGECRARLIFIGGEFNNPKDGFLGAITIDQIKSYKFDLSFLGVVGIDLHSGNITTYDIDDGLTKKQVINSSKKSYMLAETAKLKLDGNYVFSHIDDFTGIICEKAVTLQQRELINKYGLDIL</sequence>
<dbReference type="InterPro" id="IPR037171">
    <property type="entry name" value="NagB/RpiA_transferase-like"/>
</dbReference>
<dbReference type="PRINTS" id="PR00037">
    <property type="entry name" value="HTHLACR"/>
</dbReference>
<reference evidence="4" key="1">
    <citation type="submission" date="2023-01" db="EMBL/GenBank/DDBJ databases">
        <title>Human gut microbiome strain richness.</title>
        <authorList>
            <person name="Chen-Liaw A."/>
        </authorList>
    </citation>
    <scope>NUCLEOTIDE SEQUENCE</scope>
    <source>
        <strain evidence="4">1001217st2_G6_1001217B_191108</strain>
    </source>
</reference>
<evidence type="ECO:0000256" key="1">
    <source>
        <dbReference type="ARBA" id="ARBA00023015"/>
    </source>
</evidence>
<accession>A0AB35IQS5</accession>
<name>A0AB35IQS5_9FIRM</name>
<dbReference type="PANTHER" id="PTHR30363">
    <property type="entry name" value="HTH-TYPE TRANSCRIPTIONAL REGULATOR SRLR-RELATED"/>
    <property type="match status" value="1"/>
</dbReference>